<dbReference type="eggNOG" id="ENOG502QPVR">
    <property type="taxonomic scope" value="Eukaryota"/>
</dbReference>
<reference evidence="2 3" key="1">
    <citation type="journal article" date="2013" name="Proc. Natl. Acad. Sci. U.S.A.">
        <title>Fine-scale variation in meiotic recombination in Mimulus inferred from population shotgun sequencing.</title>
        <authorList>
            <person name="Hellsten U."/>
            <person name="Wright K.M."/>
            <person name="Jenkins J."/>
            <person name="Shu S."/>
            <person name="Yuan Y."/>
            <person name="Wessler S.R."/>
            <person name="Schmutz J."/>
            <person name="Willis J.H."/>
            <person name="Rokhsar D.S."/>
        </authorList>
    </citation>
    <scope>NUCLEOTIDE SEQUENCE [LARGE SCALE GENOMIC DNA]</scope>
    <source>
        <strain evidence="3">cv. DUN x IM62</strain>
    </source>
</reference>
<evidence type="ECO:0000313" key="3">
    <source>
        <dbReference type="Proteomes" id="UP000030748"/>
    </source>
</evidence>
<dbReference type="EMBL" id="KI630264">
    <property type="protein sequence ID" value="EYU43228.1"/>
    <property type="molecule type" value="Genomic_DNA"/>
</dbReference>
<dbReference type="PANTHER" id="PTHR33883:SF10">
    <property type="entry name" value="WPP DOMAIN-ASSOCIATED PROTEIN"/>
    <property type="match status" value="1"/>
</dbReference>
<dbReference type="PANTHER" id="PTHR33883">
    <property type="entry name" value="WPP DOMAIN-ASSOCIATED PROTEIN"/>
    <property type="match status" value="1"/>
</dbReference>
<dbReference type="InterPro" id="IPR037490">
    <property type="entry name" value="WAP"/>
</dbReference>
<feature type="non-terminal residue" evidence="2">
    <location>
        <position position="1"/>
    </location>
</feature>
<sequence length="839" mass="95683">LVHSENGLVRLGGREEGNVNLAEEVLEDLEEYWEDMSDRLMISRMVSDSVIKGMVTAVEQEAEEKIAAKELEIANLKERMQSRELGTGKYDDANRRLSCSGDVCVKHEKMREDLHALRNLAREQFLKAKREIECVRGSSSIKKIGSSSELLGLGGILQEKQSESWIKVDKILGCLKTTVDTVCTKLDGILLSSEISLCELQENIDISAKLEDMVIQSVHGNNLEEYKENLLEQNAQFFGVQNVNWLEKFNDISKLGTQLDAILKSLSVPETGLVSHGSHDLDHLHHKAFNNHVTPPASHKGENGKLDVSNIHVAESYDLQQLKHMTREDLVNYFNNTIIKMKRDHESVVQQKTEEYFRLKREYLKEKGSFVTHRKDEEFDVVRKKIPEVISKLEHFLTENERFPALINVLEGTGKLKDRLDCVLSENQQLRDSLANKKIEVKSLEAQVSGAAAELLQRSLAEENMLKLVENLKSAMEQSCLEASLGEEIYKSALREQIAQSRCDSEDSNMEFLMTQDIFATVLRGAAYHAETANKYEMEDSDIESLISQGLIEVVFAEAIKDAGQQINELYREVAVDKEIRTSLEKKVIEKENEVRLEVEEKEKLKQEILDLGIEMKQKEKLAINLTILLSKEKEQFELASRELSSLREHANRQETLVAESNRDFKIVRSQYLEALEKIEVDKMEIDKLNEKIGQTEEVLTEASKERDRAVILAQGMRDELLLYEAREEKLKKGMEMGANGLSKLFIDFEHRVLGALQKNTLRLEGTSSHLEALTKKATVLRRTGQMYKQKLEHRCDDLQMAEAEVDLLGDEVDTLSRLLEKIYIGLDHYSPVLKHYPG</sequence>
<name>A0A022RTZ6_ERYGU</name>
<proteinExistence type="predicted"/>
<dbReference type="STRING" id="4155.A0A022RTZ6"/>
<evidence type="ECO:0000256" key="1">
    <source>
        <dbReference type="SAM" id="Coils"/>
    </source>
</evidence>
<gene>
    <name evidence="2" type="ORF">MIMGU_mgv1a021505mg</name>
</gene>
<accession>A0A022RTZ6</accession>
<dbReference type="Proteomes" id="UP000030748">
    <property type="component" value="Unassembled WGS sequence"/>
</dbReference>
<organism evidence="2 3">
    <name type="scientific">Erythranthe guttata</name>
    <name type="common">Yellow monkey flower</name>
    <name type="synonym">Mimulus guttatus</name>
    <dbReference type="NCBI Taxonomy" id="4155"/>
    <lineage>
        <taxon>Eukaryota</taxon>
        <taxon>Viridiplantae</taxon>
        <taxon>Streptophyta</taxon>
        <taxon>Embryophyta</taxon>
        <taxon>Tracheophyta</taxon>
        <taxon>Spermatophyta</taxon>
        <taxon>Magnoliopsida</taxon>
        <taxon>eudicotyledons</taxon>
        <taxon>Gunneridae</taxon>
        <taxon>Pentapetalae</taxon>
        <taxon>asterids</taxon>
        <taxon>lamiids</taxon>
        <taxon>Lamiales</taxon>
        <taxon>Phrymaceae</taxon>
        <taxon>Erythranthe</taxon>
    </lineage>
</organism>
<feature type="non-terminal residue" evidence="2">
    <location>
        <position position="839"/>
    </location>
</feature>
<feature type="coiled-coil region" evidence="1">
    <location>
        <begin position="427"/>
        <end position="478"/>
    </location>
</feature>
<keyword evidence="3" id="KW-1185">Reference proteome</keyword>
<evidence type="ECO:0000313" key="2">
    <source>
        <dbReference type="EMBL" id="EYU43228.1"/>
    </source>
</evidence>
<protein>
    <recommendedName>
        <fullName evidence="4">WPP domain-associated protein</fullName>
    </recommendedName>
</protein>
<feature type="coiled-coil region" evidence="1">
    <location>
        <begin position="588"/>
        <end position="706"/>
    </location>
</feature>
<keyword evidence="1" id="KW-0175">Coiled coil</keyword>
<evidence type="ECO:0008006" key="4">
    <source>
        <dbReference type="Google" id="ProtNLM"/>
    </source>
</evidence>
<dbReference type="AlphaFoldDB" id="A0A022RTZ6"/>